<keyword evidence="2" id="KW-1185">Reference proteome</keyword>
<dbReference type="InterPro" id="IPR029032">
    <property type="entry name" value="AhpD-like"/>
</dbReference>
<comment type="caution">
    <text evidence="1">The sequence shown here is derived from an EMBL/GenBank/DDBJ whole genome shotgun (WGS) entry which is preliminary data.</text>
</comment>
<sequence>MFENETRIPAAELDSLPAPLRLELQSLLLGHRSLKSFIEILANAPLVLEAFLVFGNSLDRCGLSQELQAKLFLAIGESMSSEYDVSAATARAKSLGISEEEIRRCRCGTSDIPAHEAALAFAKKLVRKHGHLSEEELSEFTRTVEDPRTLIEIVAAVSRIHFTALINNLAVTPADHPLAKEIRG</sequence>
<gene>
    <name evidence="1" type="ORF">H5P27_01795</name>
</gene>
<proteinExistence type="predicted"/>
<reference evidence="1 2" key="1">
    <citation type="submission" date="2020-07" db="EMBL/GenBank/DDBJ databases">
        <authorList>
            <person name="Feng X."/>
        </authorList>
    </citation>
    <scope>NUCLEOTIDE SEQUENCE [LARGE SCALE GENOMIC DNA]</scope>
    <source>
        <strain evidence="1 2">JCM23202</strain>
    </source>
</reference>
<dbReference type="Gene3D" id="1.20.1290.10">
    <property type="entry name" value="AhpD-like"/>
    <property type="match status" value="1"/>
</dbReference>
<organism evidence="1 2">
    <name type="scientific">Pelagicoccus albus</name>
    <dbReference type="NCBI Taxonomy" id="415222"/>
    <lineage>
        <taxon>Bacteria</taxon>
        <taxon>Pseudomonadati</taxon>
        <taxon>Verrucomicrobiota</taxon>
        <taxon>Opitutia</taxon>
        <taxon>Puniceicoccales</taxon>
        <taxon>Pelagicoccaceae</taxon>
        <taxon>Pelagicoccus</taxon>
    </lineage>
</organism>
<dbReference type="AlphaFoldDB" id="A0A7X1B352"/>
<dbReference type="RefSeq" id="WP_185658666.1">
    <property type="nucleotide sequence ID" value="NZ_CAWPOO010000001.1"/>
</dbReference>
<evidence type="ECO:0008006" key="3">
    <source>
        <dbReference type="Google" id="ProtNLM"/>
    </source>
</evidence>
<dbReference type="Proteomes" id="UP000526501">
    <property type="component" value="Unassembled WGS sequence"/>
</dbReference>
<name>A0A7X1B352_9BACT</name>
<evidence type="ECO:0000313" key="2">
    <source>
        <dbReference type="Proteomes" id="UP000526501"/>
    </source>
</evidence>
<evidence type="ECO:0000313" key="1">
    <source>
        <dbReference type="EMBL" id="MBC2604780.1"/>
    </source>
</evidence>
<dbReference type="EMBL" id="JACHVC010000001">
    <property type="protein sequence ID" value="MBC2604780.1"/>
    <property type="molecule type" value="Genomic_DNA"/>
</dbReference>
<dbReference type="SUPFAM" id="SSF69118">
    <property type="entry name" value="AhpD-like"/>
    <property type="match status" value="1"/>
</dbReference>
<accession>A0A7X1B352</accession>
<protein>
    <recommendedName>
        <fullName evidence="3">Alkylhydroperoxidase family enzyme, contains CxxC motif</fullName>
    </recommendedName>
</protein>